<evidence type="ECO:0000256" key="6">
    <source>
        <dbReference type="RuleBase" id="RU003345"/>
    </source>
</evidence>
<dbReference type="SUPFAM" id="SSF51905">
    <property type="entry name" value="FAD/NAD(P)-binding domain"/>
    <property type="match status" value="1"/>
</dbReference>
<dbReference type="InterPro" id="IPR015590">
    <property type="entry name" value="Aldehyde_DH_dom"/>
</dbReference>
<dbReference type="InterPro" id="IPR016163">
    <property type="entry name" value="Ald_DH_C"/>
</dbReference>
<dbReference type="Proteomes" id="UP000309340">
    <property type="component" value="Unassembled WGS sequence"/>
</dbReference>
<dbReference type="InterPro" id="IPR016162">
    <property type="entry name" value="Ald_DH_N"/>
</dbReference>
<dbReference type="PROSITE" id="PS00070">
    <property type="entry name" value="ALDEHYDE_DEHYDR_CYS"/>
    <property type="match status" value="1"/>
</dbReference>
<evidence type="ECO:0000313" key="8">
    <source>
        <dbReference type="EMBL" id="TKA67501.1"/>
    </source>
</evidence>
<dbReference type="PROSITE" id="PS00687">
    <property type="entry name" value="ALDEHYDE_DEHYDR_GLU"/>
    <property type="match status" value="1"/>
</dbReference>
<keyword evidence="2 6" id="KW-0560">Oxidoreductase</keyword>
<evidence type="ECO:0000256" key="1">
    <source>
        <dbReference type="ARBA" id="ARBA00009986"/>
    </source>
</evidence>
<dbReference type="SUPFAM" id="SSF53720">
    <property type="entry name" value="ALDH-like"/>
    <property type="match status" value="1"/>
</dbReference>
<dbReference type="OrthoDB" id="310895at2759"/>
<dbReference type="AlphaFoldDB" id="A0A4U0WVZ9"/>
<reference evidence="8 9" key="1">
    <citation type="submission" date="2017-03" db="EMBL/GenBank/DDBJ databases">
        <title>Genomes of endolithic fungi from Antarctica.</title>
        <authorList>
            <person name="Coleine C."/>
            <person name="Masonjones S."/>
            <person name="Stajich J.E."/>
        </authorList>
    </citation>
    <scope>NUCLEOTIDE SEQUENCE [LARGE SCALE GENOMIC DNA]</scope>
    <source>
        <strain evidence="8 9">CCFEE 5184</strain>
    </source>
</reference>
<evidence type="ECO:0000256" key="3">
    <source>
        <dbReference type="ARBA" id="ARBA00024226"/>
    </source>
</evidence>
<evidence type="ECO:0000313" key="9">
    <source>
        <dbReference type="Proteomes" id="UP000309340"/>
    </source>
</evidence>
<comment type="catalytic activity">
    <reaction evidence="4">
        <text>an aldehyde + NAD(+) + H2O = a carboxylate + NADH + 2 H(+)</text>
        <dbReference type="Rhea" id="RHEA:16185"/>
        <dbReference type="ChEBI" id="CHEBI:15377"/>
        <dbReference type="ChEBI" id="CHEBI:15378"/>
        <dbReference type="ChEBI" id="CHEBI:17478"/>
        <dbReference type="ChEBI" id="CHEBI:29067"/>
        <dbReference type="ChEBI" id="CHEBI:57540"/>
        <dbReference type="ChEBI" id="CHEBI:57945"/>
        <dbReference type="EC" id="1.2.1.3"/>
    </reaction>
</comment>
<feature type="domain" description="Aldehyde dehydrogenase" evidence="7">
    <location>
        <begin position="72"/>
        <end position="552"/>
    </location>
</feature>
<dbReference type="STRING" id="329884.A0A4U0WVZ9"/>
<dbReference type="Gene3D" id="3.40.309.10">
    <property type="entry name" value="Aldehyde Dehydrogenase, Chain A, domain 2"/>
    <property type="match status" value="1"/>
</dbReference>
<name>A0A4U0WVZ9_9PEZI</name>
<dbReference type="InterPro" id="IPR016160">
    <property type="entry name" value="Ald_DH_CS_CYS"/>
</dbReference>
<dbReference type="PANTHER" id="PTHR11699">
    <property type="entry name" value="ALDEHYDE DEHYDROGENASE-RELATED"/>
    <property type="match status" value="1"/>
</dbReference>
<dbReference type="InterPro" id="IPR029510">
    <property type="entry name" value="Ald_DH_CS_GLU"/>
</dbReference>
<gene>
    <name evidence="8" type="ORF">B0A55_08425</name>
</gene>
<feature type="active site" evidence="5">
    <location>
        <position position="308"/>
    </location>
</feature>
<dbReference type="EMBL" id="NAJQ01000567">
    <property type="protein sequence ID" value="TKA67501.1"/>
    <property type="molecule type" value="Genomic_DNA"/>
</dbReference>
<sequence length="724" mass="78340">MDLFHPATDVSLDARTIAITFAAFVVAWLSCRLVKSDPEAALPFTVPTPEQCKPGWQGRVLDDPSIKLPGSTAIQCYAPATGQLLGLVNPVTPDGIDRAISKATRAQLEWARTTCAQRRRVLKTLLTFILDSQEDIVRAACLDSGKTRVDALFGEVLVTAEKLKWTIDHGERALQAERRPTNLLMFYKTNEVRYEPLGVVAACVSWNYPFHNLLGPIISALFTGNAILVKNSEQTAWSSAYYCTIVRAALSACGHNPDLVHAVSCWPATAAHLTSHPGISHLTFIGSRPVAHEVARSAAKALTPVCVELGGKDAAIVLDDPVGKSVGESEMQRVASIIMRGVFQSAGQNCIGIERVIAMPLAYERLLELLTPRIASLRVGDDPTSEDGTVDVGAMISSASFPRLETLIDEAVAQGARLLVGGHRYEHPAHSQGHYFAPTLLADVTPNMRIAQEEVFAPICCLMRASTLDSALVTANSTAYGLGCSVFGPTSSAPACANLDYIARGVHVGMVAINDFAAFYAVQLPFGGTRGSGYGRFAGEEGLRGLCNVKSVCVDRWPGVVKTVIPGRLDYPLREGGWGMGRGVVEVGPLSWPVDYNAKGKKVVLIGTGATAVGVTQGLGKGARPPHRFRPQTDDVAGPWLQRPLLDKDHTQWKPWILRVKERAGAHARGVGGVVREDLGARGGFTTRRMSLPDMLFDQEASRLVYEFWTREVREWLIDPRVQP</sequence>
<evidence type="ECO:0000256" key="5">
    <source>
        <dbReference type="PROSITE-ProRule" id="PRU10007"/>
    </source>
</evidence>
<evidence type="ECO:0000256" key="4">
    <source>
        <dbReference type="ARBA" id="ARBA00049194"/>
    </source>
</evidence>
<dbReference type="CDD" id="cd07098">
    <property type="entry name" value="ALDH_F15-22"/>
    <property type="match status" value="1"/>
</dbReference>
<dbReference type="FunFam" id="3.40.605.10:FF:000014">
    <property type="entry name" value="aldehyde dehydrogenase 22A1"/>
    <property type="match status" value="1"/>
</dbReference>
<protein>
    <recommendedName>
        <fullName evidence="3">aldehyde dehydrogenase (NAD(+))</fullName>
        <ecNumber evidence="3">1.2.1.3</ecNumber>
    </recommendedName>
</protein>
<dbReference type="FunFam" id="3.40.309.10:FF:000024">
    <property type="entry name" value="Betaine aldehyde dehydrogenase"/>
    <property type="match status" value="1"/>
</dbReference>
<organism evidence="8 9">
    <name type="scientific">Friedmanniomyces simplex</name>
    <dbReference type="NCBI Taxonomy" id="329884"/>
    <lineage>
        <taxon>Eukaryota</taxon>
        <taxon>Fungi</taxon>
        <taxon>Dikarya</taxon>
        <taxon>Ascomycota</taxon>
        <taxon>Pezizomycotina</taxon>
        <taxon>Dothideomycetes</taxon>
        <taxon>Dothideomycetidae</taxon>
        <taxon>Mycosphaerellales</taxon>
        <taxon>Teratosphaeriaceae</taxon>
        <taxon>Friedmanniomyces</taxon>
    </lineage>
</organism>
<dbReference type="EC" id="1.2.1.3" evidence="3"/>
<dbReference type="Pfam" id="PF00171">
    <property type="entry name" value="Aldedh"/>
    <property type="match status" value="1"/>
</dbReference>
<evidence type="ECO:0000256" key="2">
    <source>
        <dbReference type="ARBA" id="ARBA00023002"/>
    </source>
</evidence>
<evidence type="ECO:0000259" key="7">
    <source>
        <dbReference type="Pfam" id="PF00171"/>
    </source>
</evidence>
<comment type="caution">
    <text evidence="8">The sequence shown here is derived from an EMBL/GenBank/DDBJ whole genome shotgun (WGS) entry which is preliminary data.</text>
</comment>
<dbReference type="InterPro" id="IPR036188">
    <property type="entry name" value="FAD/NAD-bd_sf"/>
</dbReference>
<dbReference type="InterPro" id="IPR016161">
    <property type="entry name" value="Ald_DH/histidinol_DH"/>
</dbReference>
<accession>A0A4U0WVZ9</accession>
<dbReference type="Gene3D" id="3.40.605.10">
    <property type="entry name" value="Aldehyde Dehydrogenase, Chain A, domain 1"/>
    <property type="match status" value="1"/>
</dbReference>
<comment type="similarity">
    <text evidence="1 6">Belongs to the aldehyde dehydrogenase family.</text>
</comment>
<keyword evidence="9" id="KW-1185">Reference proteome</keyword>
<dbReference type="GO" id="GO:0004029">
    <property type="term" value="F:aldehyde dehydrogenase (NAD+) activity"/>
    <property type="evidence" value="ECO:0007669"/>
    <property type="project" value="UniProtKB-EC"/>
</dbReference>
<proteinExistence type="inferred from homology"/>